<evidence type="ECO:0000313" key="2">
    <source>
        <dbReference type="Proteomes" id="UP001432062"/>
    </source>
</evidence>
<gene>
    <name evidence="1" type="ORF">OG563_23135</name>
</gene>
<organism evidence="1 2">
    <name type="scientific">Nocardia vinacea</name>
    <dbReference type="NCBI Taxonomy" id="96468"/>
    <lineage>
        <taxon>Bacteria</taxon>
        <taxon>Bacillati</taxon>
        <taxon>Actinomycetota</taxon>
        <taxon>Actinomycetes</taxon>
        <taxon>Mycobacteriales</taxon>
        <taxon>Nocardiaceae</taxon>
        <taxon>Nocardia</taxon>
    </lineage>
</organism>
<protein>
    <recommendedName>
        <fullName evidence="3">EamA domain-containing protein</fullName>
    </recommendedName>
</protein>
<dbReference type="InterPro" id="IPR037185">
    <property type="entry name" value="EmrE-like"/>
</dbReference>
<keyword evidence="2" id="KW-1185">Reference proteome</keyword>
<dbReference type="Proteomes" id="UP001432062">
    <property type="component" value="Chromosome"/>
</dbReference>
<evidence type="ECO:0008006" key="3">
    <source>
        <dbReference type="Google" id="ProtNLM"/>
    </source>
</evidence>
<dbReference type="EMBL" id="CP109441">
    <property type="protein sequence ID" value="WUV50835.1"/>
    <property type="molecule type" value="Genomic_DNA"/>
</dbReference>
<sequence>MEILLSEVLVAVVLSWLLLDESVASVQMIGGGLVVGGIAPARSGAQHRTRTPVAAAQSAAT</sequence>
<accession>A0ABZ1Z5J9</accession>
<name>A0ABZ1Z5J9_9NOCA</name>
<dbReference type="SUPFAM" id="SSF103481">
    <property type="entry name" value="Multidrug resistance efflux transporter EmrE"/>
    <property type="match status" value="1"/>
</dbReference>
<proteinExistence type="predicted"/>
<dbReference type="RefSeq" id="WP_329415668.1">
    <property type="nucleotide sequence ID" value="NZ_CP109441.1"/>
</dbReference>
<reference evidence="1" key="1">
    <citation type="submission" date="2022-10" db="EMBL/GenBank/DDBJ databases">
        <title>The complete genomes of actinobacterial strains from the NBC collection.</title>
        <authorList>
            <person name="Joergensen T.S."/>
            <person name="Alvarez Arevalo M."/>
            <person name="Sterndorff E.B."/>
            <person name="Faurdal D."/>
            <person name="Vuksanovic O."/>
            <person name="Mourched A.-S."/>
            <person name="Charusanti P."/>
            <person name="Shaw S."/>
            <person name="Blin K."/>
            <person name="Weber T."/>
        </authorList>
    </citation>
    <scope>NUCLEOTIDE SEQUENCE</scope>
    <source>
        <strain evidence="1">NBC_01482</strain>
    </source>
</reference>
<evidence type="ECO:0000313" key="1">
    <source>
        <dbReference type="EMBL" id="WUV50835.1"/>
    </source>
</evidence>